<name>A0A450WIN7_9GAMM</name>
<evidence type="ECO:0000256" key="1">
    <source>
        <dbReference type="PROSITE-ProRule" id="PRU00339"/>
    </source>
</evidence>
<dbReference type="InterPro" id="IPR011990">
    <property type="entry name" value="TPR-like_helical_dom_sf"/>
</dbReference>
<organism evidence="2">
    <name type="scientific">Candidatus Kentrum sp. LFY</name>
    <dbReference type="NCBI Taxonomy" id="2126342"/>
    <lineage>
        <taxon>Bacteria</taxon>
        <taxon>Pseudomonadati</taxon>
        <taxon>Pseudomonadota</taxon>
        <taxon>Gammaproteobacteria</taxon>
        <taxon>Candidatus Kentrum</taxon>
    </lineage>
</organism>
<feature type="repeat" description="TPR" evidence="1">
    <location>
        <begin position="233"/>
        <end position="266"/>
    </location>
</feature>
<sequence length="276" mass="31228">MDAWDSDGRGSFHDINFGVSVNMDFQQRKNPPQWPCIPYNMGLNNGNHDSMKTLLFLLLLFPMIVMAGNDPLPIKTLAGTMDRQVLKQEIERLETTRGAMGKAEYRKRIGIAWHNLSALEVDDASGEADKWLGKVFASSPSDYEIMAYYGSARTMVSRDSWNVLTKMDVANKGIALIDKAIRKAPDNVIVRMVRANNSLALPEFFERRPKVREDFGFLHARLDKLDISPETSAEICFKLGRILEEDGEREKAKALYEQARTIAPQSSWAEKAAEQR</sequence>
<dbReference type="SUPFAM" id="SSF48452">
    <property type="entry name" value="TPR-like"/>
    <property type="match status" value="1"/>
</dbReference>
<gene>
    <name evidence="2" type="ORF">BECKLFY1418C_GA0070996_10275</name>
</gene>
<dbReference type="InterPro" id="IPR019734">
    <property type="entry name" value="TPR_rpt"/>
</dbReference>
<dbReference type="Gene3D" id="1.25.40.10">
    <property type="entry name" value="Tetratricopeptide repeat domain"/>
    <property type="match status" value="1"/>
</dbReference>
<protein>
    <submittedName>
        <fullName evidence="2">Uncharacterized protein</fullName>
    </submittedName>
</protein>
<evidence type="ECO:0000313" key="2">
    <source>
        <dbReference type="EMBL" id="VFK16895.1"/>
    </source>
</evidence>
<dbReference type="EMBL" id="CAADFN010000027">
    <property type="protein sequence ID" value="VFK16895.1"/>
    <property type="molecule type" value="Genomic_DNA"/>
</dbReference>
<accession>A0A450WIN7</accession>
<dbReference type="PROSITE" id="PS50005">
    <property type="entry name" value="TPR"/>
    <property type="match status" value="1"/>
</dbReference>
<keyword evidence="1" id="KW-0802">TPR repeat</keyword>
<proteinExistence type="predicted"/>
<dbReference type="AlphaFoldDB" id="A0A450WIN7"/>
<reference evidence="2" key="1">
    <citation type="submission" date="2019-02" db="EMBL/GenBank/DDBJ databases">
        <authorList>
            <person name="Gruber-Vodicka R. H."/>
            <person name="Seah K. B. B."/>
        </authorList>
    </citation>
    <scope>NUCLEOTIDE SEQUENCE</scope>
    <source>
        <strain evidence="2">BECK_BY7</strain>
    </source>
</reference>